<dbReference type="Proteomes" id="UP000030661">
    <property type="component" value="Unassembled WGS sequence"/>
</dbReference>
<keyword evidence="2" id="KW-1185">Reference proteome</keyword>
<name>A0A081BY37_VECG1</name>
<evidence type="ECO:0000313" key="1">
    <source>
        <dbReference type="EMBL" id="GAK57242.1"/>
    </source>
</evidence>
<evidence type="ECO:0008006" key="3">
    <source>
        <dbReference type="Google" id="ProtNLM"/>
    </source>
</evidence>
<proteinExistence type="predicted"/>
<organism evidence="1">
    <name type="scientific">Vecturithrix granuli</name>
    <dbReference type="NCBI Taxonomy" id="1499967"/>
    <lineage>
        <taxon>Bacteria</taxon>
        <taxon>Candidatus Moduliflexota</taxon>
        <taxon>Candidatus Vecturitrichia</taxon>
        <taxon>Candidatus Vecturitrichales</taxon>
        <taxon>Candidatus Vecturitrichaceae</taxon>
        <taxon>Candidatus Vecturithrix</taxon>
    </lineage>
</organism>
<evidence type="ECO:0000313" key="2">
    <source>
        <dbReference type="Proteomes" id="UP000030661"/>
    </source>
</evidence>
<accession>A0A081BY37</accession>
<sequence length="79" mass="9259">MEKQSSYIEIAYSSIPVFTDDGKLDMEELQFLLGLALKDEQIDGDEKRVLRNIFKQVAEHEVAPKVWTRINEIKKKYDL</sequence>
<protein>
    <recommendedName>
        <fullName evidence="3">Co-chaperone DjlA N-terminal domain-containing protein</fullName>
    </recommendedName>
</protein>
<dbReference type="HOGENOM" id="CLU_194615_0_0_0"/>
<dbReference type="eggNOG" id="ENOG5033FT7">
    <property type="taxonomic scope" value="Bacteria"/>
</dbReference>
<dbReference type="EMBL" id="DF820465">
    <property type="protein sequence ID" value="GAK57242.1"/>
    <property type="molecule type" value="Genomic_DNA"/>
</dbReference>
<reference evidence="1" key="1">
    <citation type="journal article" date="2015" name="PeerJ">
        <title>First genomic representation of candidate bacterial phylum KSB3 points to enhanced environmental sensing as a trigger of wastewater bulking.</title>
        <authorList>
            <person name="Sekiguchi Y."/>
            <person name="Ohashi A."/>
            <person name="Parks D.H."/>
            <person name="Yamauchi T."/>
            <person name="Tyson G.W."/>
            <person name="Hugenholtz P."/>
        </authorList>
    </citation>
    <scope>NUCLEOTIDE SEQUENCE [LARGE SCALE GENOMIC DNA]</scope>
</reference>
<dbReference type="AlphaFoldDB" id="A0A081BY37"/>
<gene>
    <name evidence="1" type="ORF">U27_04207</name>
</gene>